<evidence type="ECO:0000313" key="3">
    <source>
        <dbReference type="EMBL" id="KAB7730437.1"/>
    </source>
</evidence>
<feature type="signal peptide" evidence="2">
    <location>
        <begin position="1"/>
        <end position="21"/>
    </location>
</feature>
<gene>
    <name evidence="3" type="ORF">F5984_14925</name>
</gene>
<dbReference type="Proteomes" id="UP000488299">
    <property type="component" value="Unassembled WGS sequence"/>
</dbReference>
<keyword evidence="2" id="KW-0732">Signal</keyword>
<organism evidence="3 4">
    <name type="scientific">Rudanella paleaurantiibacter</name>
    <dbReference type="NCBI Taxonomy" id="2614655"/>
    <lineage>
        <taxon>Bacteria</taxon>
        <taxon>Pseudomonadati</taxon>
        <taxon>Bacteroidota</taxon>
        <taxon>Cytophagia</taxon>
        <taxon>Cytophagales</taxon>
        <taxon>Cytophagaceae</taxon>
        <taxon>Rudanella</taxon>
    </lineage>
</organism>
<accession>A0A7J5TZQ9</accession>
<reference evidence="3 4" key="1">
    <citation type="submission" date="2019-10" db="EMBL/GenBank/DDBJ databases">
        <title>Rudanella paleaurantiibacter sp. nov., isolated from sludge.</title>
        <authorList>
            <person name="Xu S.Q."/>
        </authorList>
    </citation>
    <scope>NUCLEOTIDE SEQUENCE [LARGE SCALE GENOMIC DNA]</scope>
    <source>
        <strain evidence="3 4">HX-22-17</strain>
    </source>
</reference>
<feature type="compositionally biased region" description="Polar residues" evidence="1">
    <location>
        <begin position="123"/>
        <end position="133"/>
    </location>
</feature>
<comment type="caution">
    <text evidence="3">The sequence shown here is derived from an EMBL/GenBank/DDBJ whole genome shotgun (WGS) entry which is preliminary data.</text>
</comment>
<dbReference type="InterPro" id="IPR005901">
    <property type="entry name" value="GLPGLI"/>
</dbReference>
<evidence type="ECO:0000256" key="1">
    <source>
        <dbReference type="SAM" id="MobiDB-lite"/>
    </source>
</evidence>
<dbReference type="Pfam" id="PF22252">
    <property type="entry name" value="PNGase_F-II_N"/>
    <property type="match status" value="1"/>
</dbReference>
<dbReference type="AlphaFoldDB" id="A0A7J5TZQ9"/>
<sequence length="283" mass="31837">MKKIHAFLPLAAFLLTQTVTAQDAITSGEIRYEATRRIDLSQVRVNINGQEVRPGGTLPNGQTFDMPQTTTYGQSLLFSGDMAMEKRDAPAMMMRSMRVGGPEGPGGAAGGDRGPDNRPMRNRQFTPPFDNSTYIDMSSQTMITVLSVKKDSVTTEHYRNDEPITRDSTWREDDKTKKLLGYKCKRATANIRNTPYTIWYTTEIPLTYSPVARLTPDKGVVLQIESDQEAFKATKIESKAIEAATLRPNAKAQLVSKKQMEEIRRKSMASFRQRMMAENPMRN</sequence>
<keyword evidence="4" id="KW-1185">Reference proteome</keyword>
<dbReference type="RefSeq" id="WP_152125020.1">
    <property type="nucleotide sequence ID" value="NZ_WELI01000005.1"/>
</dbReference>
<proteinExistence type="predicted"/>
<feature type="region of interest" description="Disordered" evidence="1">
    <location>
        <begin position="99"/>
        <end position="133"/>
    </location>
</feature>
<evidence type="ECO:0000313" key="4">
    <source>
        <dbReference type="Proteomes" id="UP000488299"/>
    </source>
</evidence>
<protein>
    <submittedName>
        <fullName evidence="3">GLPGLI family protein</fullName>
    </submittedName>
</protein>
<feature type="compositionally biased region" description="Gly residues" evidence="1">
    <location>
        <begin position="101"/>
        <end position="112"/>
    </location>
</feature>
<dbReference type="NCBIfam" id="TIGR01200">
    <property type="entry name" value="GLPGLI"/>
    <property type="match status" value="1"/>
</dbReference>
<evidence type="ECO:0000256" key="2">
    <source>
        <dbReference type="SAM" id="SignalP"/>
    </source>
</evidence>
<feature type="chain" id="PRO_5029534572" evidence="2">
    <location>
        <begin position="22"/>
        <end position="283"/>
    </location>
</feature>
<name>A0A7J5TZQ9_9BACT</name>
<dbReference type="EMBL" id="WELI01000005">
    <property type="protein sequence ID" value="KAB7730437.1"/>
    <property type="molecule type" value="Genomic_DNA"/>
</dbReference>